<sequence length="293" mass="32370">MDNTSEIIVEFAFSKAGYKNTFYLAGPRYQALGWTKGDPKSYGDPLGKTWSLGTFEVGDELKFADTADMGTTKTSDDQTYYTGPASRNPDGEEHGAITLFNNTTGGTYHKYLVSYEDLLKKDWKSGEPDYNDVEFYVSGSIDKCVIEDDTEEETEIDESAAIIPEYEGMCQCYTTNSHGQKMGTGSCVAEFSYTTTVDNWEILPKTKGGDSDQPWNEFTASGNTDPVKEYRCQPDIFYVNSSINAPFWTSPFSKGNTGGSQLHWKLGSTWVSSGVCKKTTPLCPSDECSQCSS</sequence>
<evidence type="ECO:0008006" key="4">
    <source>
        <dbReference type="Google" id="ProtNLM"/>
    </source>
</evidence>
<dbReference type="Proteomes" id="UP000245934">
    <property type="component" value="Unassembled WGS sequence"/>
</dbReference>
<dbReference type="EMBL" id="QGMZ01000010">
    <property type="protein sequence ID" value="PWR75497.1"/>
    <property type="molecule type" value="Genomic_DNA"/>
</dbReference>
<reference evidence="2 3" key="1">
    <citation type="submission" date="2018-05" db="EMBL/GenBank/DDBJ databases">
        <title>Draft genome of Methanospirillum stamsii Pt1.</title>
        <authorList>
            <person name="Dueholm M.S."/>
            <person name="Nielsen P.H."/>
            <person name="Bakmann L.F."/>
            <person name="Otzen D.E."/>
        </authorList>
    </citation>
    <scope>NUCLEOTIDE SEQUENCE [LARGE SCALE GENOMIC DNA]</scope>
    <source>
        <strain evidence="2 3">Pt1</strain>
    </source>
</reference>
<gene>
    <name evidence="2" type="ORF">DLD82_05050</name>
</gene>
<feature type="region of interest" description="Disordered" evidence="1">
    <location>
        <begin position="73"/>
        <end position="94"/>
    </location>
</feature>
<proteinExistence type="predicted"/>
<evidence type="ECO:0000313" key="2">
    <source>
        <dbReference type="EMBL" id="PWR75497.1"/>
    </source>
</evidence>
<evidence type="ECO:0000256" key="1">
    <source>
        <dbReference type="SAM" id="MobiDB-lite"/>
    </source>
</evidence>
<name>A0A2V2NGI2_9EURY</name>
<protein>
    <recommendedName>
        <fullName evidence="4">DUF4114 domain-containing protein</fullName>
    </recommendedName>
</protein>
<keyword evidence="3" id="KW-1185">Reference proteome</keyword>
<dbReference type="AlphaFoldDB" id="A0A2V2NGI2"/>
<comment type="caution">
    <text evidence="2">The sequence shown here is derived from an EMBL/GenBank/DDBJ whole genome shotgun (WGS) entry which is preliminary data.</text>
</comment>
<evidence type="ECO:0000313" key="3">
    <source>
        <dbReference type="Proteomes" id="UP000245934"/>
    </source>
</evidence>
<organism evidence="2 3">
    <name type="scientific">Methanospirillum stamsii</name>
    <dbReference type="NCBI Taxonomy" id="1277351"/>
    <lineage>
        <taxon>Archaea</taxon>
        <taxon>Methanobacteriati</taxon>
        <taxon>Methanobacteriota</taxon>
        <taxon>Stenosarchaea group</taxon>
        <taxon>Methanomicrobia</taxon>
        <taxon>Methanomicrobiales</taxon>
        <taxon>Methanospirillaceae</taxon>
        <taxon>Methanospirillum</taxon>
    </lineage>
</organism>
<accession>A0A2V2NGI2</accession>